<evidence type="ECO:0000313" key="1">
    <source>
        <dbReference type="EMBL" id="QUC11980.1"/>
    </source>
</evidence>
<sequence length="126" mass="14391">MEAEEFEELLLKIANSISELNDRITALEAHPWRTWPAPGEEFTAWVDQWLIPTFQMGSLLEGWQKQPAVTSELAALFGGYQEMTGPKATGWDALAWHQHRLNVEQNIKEFLGRTRNHLNTSAWGNS</sequence>
<proteinExistence type="predicted"/>
<reference evidence="1" key="1">
    <citation type="submission" date="2021-03" db="EMBL/GenBank/DDBJ databases">
        <title>Human Oral Microbial Genomes.</title>
        <authorList>
            <person name="Johnston C.D."/>
            <person name="Chen T."/>
            <person name="Dewhirst F.E."/>
        </authorList>
    </citation>
    <scope>NUCLEOTIDE SEQUENCE</scope>
    <source>
        <strain evidence="1">F0714</strain>
    </source>
</reference>
<organism evidence="1 2">
    <name type="scientific">Arachnia propionica</name>
    <dbReference type="NCBI Taxonomy" id="1750"/>
    <lineage>
        <taxon>Bacteria</taxon>
        <taxon>Bacillati</taxon>
        <taxon>Actinomycetota</taxon>
        <taxon>Actinomycetes</taxon>
        <taxon>Propionibacteriales</taxon>
        <taxon>Propionibacteriaceae</taxon>
        <taxon>Arachnia</taxon>
    </lineage>
</organism>
<evidence type="ECO:0000313" key="2">
    <source>
        <dbReference type="Proteomes" id="UP000677180"/>
    </source>
</evidence>
<name>A0AB37HXE2_9ACTN</name>
<dbReference type="AlphaFoldDB" id="A0AB37HXE2"/>
<protein>
    <submittedName>
        <fullName evidence="1">Uncharacterized protein</fullName>
    </submittedName>
</protein>
<dbReference type="RefSeq" id="WP_041696610.1">
    <property type="nucleotide sequence ID" value="NZ_CP040007.1"/>
</dbReference>
<dbReference type="Proteomes" id="UP000677180">
    <property type="component" value="Chromosome"/>
</dbReference>
<accession>A0AB37HXE2</accession>
<dbReference type="EMBL" id="CP072385">
    <property type="protein sequence ID" value="QUC11980.1"/>
    <property type="molecule type" value="Genomic_DNA"/>
</dbReference>
<gene>
    <name evidence="1" type="ORF">J5A53_04620</name>
</gene>